<evidence type="ECO:0000256" key="10">
    <source>
        <dbReference type="ARBA" id="ARBA00076771"/>
    </source>
</evidence>
<evidence type="ECO:0000313" key="15">
    <source>
        <dbReference type="Proteomes" id="UP000515152"/>
    </source>
</evidence>
<evidence type="ECO:0000256" key="1">
    <source>
        <dbReference type="ARBA" id="ARBA00004123"/>
    </source>
</evidence>
<comment type="subcellular location">
    <subcellularLocation>
        <location evidence="1">Nucleus</location>
    </subcellularLocation>
</comment>
<keyword evidence="6" id="KW-0508">mRNA splicing</keyword>
<feature type="domain" description="RRM" evidence="14">
    <location>
        <begin position="300"/>
        <end position="376"/>
    </location>
</feature>
<dbReference type="GO" id="GO:0005654">
    <property type="term" value="C:nucleoplasm"/>
    <property type="evidence" value="ECO:0007669"/>
    <property type="project" value="TreeGrafter"/>
</dbReference>
<evidence type="ECO:0000256" key="6">
    <source>
        <dbReference type="ARBA" id="ARBA00023187"/>
    </source>
</evidence>
<keyword evidence="3" id="KW-0597">Phosphoprotein</keyword>
<evidence type="ECO:0000256" key="9">
    <source>
        <dbReference type="ARBA" id="ARBA00073574"/>
    </source>
</evidence>
<evidence type="ECO:0000256" key="7">
    <source>
        <dbReference type="ARBA" id="ARBA00023242"/>
    </source>
</evidence>
<dbReference type="AlphaFoldDB" id="A0A6P8G2I2"/>
<dbReference type="OrthoDB" id="7763451at2759"/>
<evidence type="ECO:0000313" key="16">
    <source>
        <dbReference type="RefSeq" id="XP_031433334.1"/>
    </source>
</evidence>
<dbReference type="KEGG" id="char:105889448"/>
<dbReference type="PROSITE" id="PS50102">
    <property type="entry name" value="RRM"/>
    <property type="match status" value="1"/>
</dbReference>
<dbReference type="InterPro" id="IPR035979">
    <property type="entry name" value="RBD_domain_sf"/>
</dbReference>
<dbReference type="GO" id="GO:0006397">
    <property type="term" value="P:mRNA processing"/>
    <property type="evidence" value="ECO:0007669"/>
    <property type="project" value="UniProtKB-KW"/>
</dbReference>
<dbReference type="CTD" id="140890"/>
<keyword evidence="7" id="KW-0539">Nucleus</keyword>
<dbReference type="CDD" id="cd12519">
    <property type="entry name" value="RRM1_SREK1"/>
    <property type="match status" value="1"/>
</dbReference>
<feature type="compositionally biased region" description="Polar residues" evidence="13">
    <location>
        <begin position="617"/>
        <end position="639"/>
    </location>
</feature>
<evidence type="ECO:0000256" key="4">
    <source>
        <dbReference type="ARBA" id="ARBA00022664"/>
    </source>
</evidence>
<comment type="function">
    <text evidence="8">Participates in the regulation of alternative splicing by modulating the activity of other splice facors. Inhibits the splicing activity of SFRS1, SFRS2 and SFRS6. Augments the splicing activity of SFRS3.</text>
</comment>
<feature type="compositionally biased region" description="Basic and acidic residues" evidence="13">
    <location>
        <begin position="568"/>
        <end position="607"/>
    </location>
</feature>
<dbReference type="Pfam" id="PF00076">
    <property type="entry name" value="RRM_1"/>
    <property type="match status" value="2"/>
</dbReference>
<dbReference type="SMART" id="SM00360">
    <property type="entry name" value="RRM"/>
    <property type="match status" value="2"/>
</dbReference>
<dbReference type="GO" id="GO:0003723">
    <property type="term" value="F:RNA binding"/>
    <property type="evidence" value="ECO:0007669"/>
    <property type="project" value="UniProtKB-UniRule"/>
</dbReference>
<dbReference type="CDD" id="cd12260">
    <property type="entry name" value="RRM2_SREK1"/>
    <property type="match status" value="1"/>
</dbReference>
<dbReference type="SUPFAM" id="SSF54928">
    <property type="entry name" value="RNA-binding domain, RBD"/>
    <property type="match status" value="2"/>
</dbReference>
<feature type="compositionally biased region" description="Basic and acidic residues" evidence="13">
    <location>
        <begin position="498"/>
        <end position="514"/>
    </location>
</feature>
<sequence length="655" mass="69009">MSGIPGTAVIQITNLSSAVSSEQMRTLFGFLGDIEELRLYPPDNAPLSFSSKVCYIKYQDPSSVGVAQHLTNTVFIDRALIVVPCAEGKIPEETKALSLLAPSAPVTNLLPGGGGLLPGGGGLLPGGGGLLPGGGGLLPGGGGLLPGGGGLLPGGGGLLPGGGGLLPGGGGLLPGGGGLLPGGGGLLPGGGGLLPGGGGLLPGGGGLLPGGGGLLPGGGGLLPGGGGLLPGGGGLLPGGGGLLPIPAPTPVQNRSVSLPVASLAPALQAVLDPSLSGLGSVSQPPLMGNVDPSKVDEIRRTVYVGNLNSQTTTAEQLLEYFKQVGEVKFVRMAGDETQPTRFAFVEFSDQDSVARALTFNGVMFGDRPLKINHSNNAIVKPPELTPQAAAKELEDVMKRVREAQSAIVAAIEPEVEECTSSRSRRSKRSHSRSRSRSPSRSRSRSRRKRSQSRHRSKTSQKSRHGDSHSSRGSQRRRTRSRDRKHSRSRSRDRRKGKDGRARNKDVDWNRDDRRKEKRVRTPPKSYGASRKSRSTSRGHRKRSRTRSRSPRRKAKSPTPKRGKKEKKREKTRDSSRDQREHSNSRRMTSRDKDRQDNKAKPVQVERDYDNEEKEYQSDASGSASEDMSPAAQHNGSYGSRNGDDDDELPMAEATA</sequence>
<proteinExistence type="inferred from homology"/>
<dbReference type="FunFam" id="3.30.70.330:FF:000142">
    <property type="entry name" value="splicing regulatory glutamine/lysine-rich protein 1 isoform X1"/>
    <property type="match status" value="1"/>
</dbReference>
<organism evidence="15 16">
    <name type="scientific">Clupea harengus</name>
    <name type="common">Atlantic herring</name>
    <dbReference type="NCBI Taxonomy" id="7950"/>
    <lineage>
        <taxon>Eukaryota</taxon>
        <taxon>Metazoa</taxon>
        <taxon>Chordata</taxon>
        <taxon>Craniata</taxon>
        <taxon>Vertebrata</taxon>
        <taxon>Euteleostomi</taxon>
        <taxon>Actinopterygii</taxon>
        <taxon>Neopterygii</taxon>
        <taxon>Teleostei</taxon>
        <taxon>Clupei</taxon>
        <taxon>Clupeiformes</taxon>
        <taxon>Clupeoidei</taxon>
        <taxon>Clupeidae</taxon>
        <taxon>Clupea</taxon>
    </lineage>
</organism>
<dbReference type="Proteomes" id="UP000515152">
    <property type="component" value="Chromosome 12"/>
</dbReference>
<keyword evidence="15" id="KW-1185">Reference proteome</keyword>
<dbReference type="GO" id="GO:0008380">
    <property type="term" value="P:RNA splicing"/>
    <property type="evidence" value="ECO:0007669"/>
    <property type="project" value="UniProtKB-KW"/>
</dbReference>
<dbReference type="FunFam" id="3.30.70.330:FF:000084">
    <property type="entry name" value="Serine/arginine-rich splicing factor 11 isoform 1"/>
    <property type="match status" value="1"/>
</dbReference>
<feature type="region of interest" description="Disordered" evidence="13">
    <location>
        <begin position="414"/>
        <end position="655"/>
    </location>
</feature>
<dbReference type="RefSeq" id="XP_031433334.1">
    <property type="nucleotide sequence ID" value="XM_031577474.2"/>
</dbReference>
<dbReference type="InterPro" id="IPR000504">
    <property type="entry name" value="RRM_dom"/>
</dbReference>
<accession>A0A6P8G2I2</accession>
<keyword evidence="4" id="KW-0507">mRNA processing</keyword>
<feature type="compositionally biased region" description="Basic residues" evidence="13">
    <location>
        <begin position="473"/>
        <end position="497"/>
    </location>
</feature>
<gene>
    <name evidence="16" type="primary">srek1</name>
</gene>
<keyword evidence="5" id="KW-0747">Spliceosome</keyword>
<dbReference type="PANTHER" id="PTHR32343">
    <property type="entry name" value="SERINE/ARGININE-RICH SPLICING FACTOR"/>
    <property type="match status" value="1"/>
</dbReference>
<evidence type="ECO:0000256" key="5">
    <source>
        <dbReference type="ARBA" id="ARBA00022728"/>
    </source>
</evidence>
<comment type="similarity">
    <text evidence="2">Belongs to the splicing factor SR family.</text>
</comment>
<name>A0A6P8G2I2_CLUHA</name>
<reference evidence="16" key="1">
    <citation type="submission" date="2025-08" db="UniProtKB">
        <authorList>
            <consortium name="RefSeq"/>
        </authorList>
    </citation>
    <scope>IDENTIFICATION</scope>
</reference>
<dbReference type="Gene3D" id="3.30.70.330">
    <property type="match status" value="2"/>
</dbReference>
<evidence type="ECO:0000256" key="11">
    <source>
        <dbReference type="ARBA" id="ARBA00080569"/>
    </source>
</evidence>
<evidence type="ECO:0000259" key="14">
    <source>
        <dbReference type="PROSITE" id="PS50102"/>
    </source>
</evidence>
<feature type="compositionally biased region" description="Basic residues" evidence="13">
    <location>
        <begin position="422"/>
        <end position="462"/>
    </location>
</feature>
<dbReference type="GO" id="GO:0005681">
    <property type="term" value="C:spliceosomal complex"/>
    <property type="evidence" value="ECO:0007669"/>
    <property type="project" value="UniProtKB-KW"/>
</dbReference>
<evidence type="ECO:0000256" key="2">
    <source>
        <dbReference type="ARBA" id="ARBA00010269"/>
    </source>
</evidence>
<evidence type="ECO:0000256" key="8">
    <source>
        <dbReference type="ARBA" id="ARBA00058989"/>
    </source>
</evidence>
<evidence type="ECO:0000256" key="12">
    <source>
        <dbReference type="PROSITE-ProRule" id="PRU00176"/>
    </source>
</evidence>
<evidence type="ECO:0000256" key="13">
    <source>
        <dbReference type="SAM" id="MobiDB-lite"/>
    </source>
</evidence>
<dbReference type="PANTHER" id="PTHR32343:SF71">
    <property type="entry name" value="SPLICING REGULATORY GLUTAMIC ACID AND LYSINE RICH PROTEIN 1"/>
    <property type="match status" value="1"/>
</dbReference>
<feature type="compositionally biased region" description="Basic residues" evidence="13">
    <location>
        <begin position="530"/>
        <end position="567"/>
    </location>
</feature>
<dbReference type="GeneID" id="105889448"/>
<evidence type="ECO:0000256" key="3">
    <source>
        <dbReference type="ARBA" id="ARBA00022553"/>
    </source>
</evidence>
<dbReference type="InterPro" id="IPR034192">
    <property type="entry name" value="SREK1_RRM2"/>
</dbReference>
<dbReference type="InterPro" id="IPR012677">
    <property type="entry name" value="Nucleotide-bd_a/b_plait_sf"/>
</dbReference>
<protein>
    <recommendedName>
        <fullName evidence="9">Splicing regulatory glutamine/lysine-rich protein 1</fullName>
    </recommendedName>
    <alternativeName>
        <fullName evidence="10">Serine/arginine-rich-splicing regulatory protein 86</fullName>
    </alternativeName>
    <alternativeName>
        <fullName evidence="11">Splicing factor, arginine/serine-rich 12</fullName>
    </alternativeName>
</protein>
<keyword evidence="12" id="KW-0694">RNA-binding</keyword>